<comment type="similarity">
    <text evidence="1">Belongs to the eukaryotic initiation factor 4G family.</text>
</comment>
<keyword evidence="7" id="KW-1185">Reference proteome</keyword>
<dbReference type="Pfam" id="PF02854">
    <property type="entry name" value="MIF4G"/>
    <property type="match status" value="1"/>
</dbReference>
<name>A0A7G2C3B5_9TRYP</name>
<feature type="domain" description="MIF4G" evidence="5">
    <location>
        <begin position="82"/>
        <end position="337"/>
    </location>
</feature>
<evidence type="ECO:0000313" key="7">
    <source>
        <dbReference type="Proteomes" id="UP000515908"/>
    </source>
</evidence>
<evidence type="ECO:0000256" key="2">
    <source>
        <dbReference type="ARBA" id="ARBA00022540"/>
    </source>
</evidence>
<feature type="compositionally biased region" description="Low complexity" evidence="4">
    <location>
        <begin position="360"/>
        <end position="382"/>
    </location>
</feature>
<dbReference type="PANTHER" id="PTHR23253">
    <property type="entry name" value="EUKARYOTIC TRANSLATION INITIATION FACTOR 4 GAMMA"/>
    <property type="match status" value="1"/>
</dbReference>
<dbReference type="Proteomes" id="UP000515908">
    <property type="component" value="Chromosome 01"/>
</dbReference>
<dbReference type="GO" id="GO:0003743">
    <property type="term" value="F:translation initiation factor activity"/>
    <property type="evidence" value="ECO:0007669"/>
    <property type="project" value="UniProtKB-KW"/>
</dbReference>
<keyword evidence="2" id="KW-0396">Initiation factor</keyword>
<dbReference type="Gene3D" id="1.25.40.180">
    <property type="match status" value="1"/>
</dbReference>
<gene>
    <name evidence="6" type="ORF">ADEAN_000066000</name>
</gene>
<reference evidence="6 7" key="1">
    <citation type="submission" date="2020-08" db="EMBL/GenBank/DDBJ databases">
        <authorList>
            <person name="Newling K."/>
            <person name="Davey J."/>
            <person name="Forrester S."/>
        </authorList>
    </citation>
    <scope>NUCLEOTIDE SEQUENCE [LARGE SCALE GENOMIC DNA]</scope>
    <source>
        <strain evidence="7">Crithidia deanei Carvalho (ATCC PRA-265)</strain>
    </source>
</reference>
<dbReference type="InterPro" id="IPR003890">
    <property type="entry name" value="MIF4G-like_typ-3"/>
</dbReference>
<evidence type="ECO:0000259" key="5">
    <source>
        <dbReference type="SMART" id="SM00543"/>
    </source>
</evidence>
<evidence type="ECO:0000256" key="3">
    <source>
        <dbReference type="ARBA" id="ARBA00022917"/>
    </source>
</evidence>
<keyword evidence="3" id="KW-0648">Protein biosynthesis</keyword>
<dbReference type="GO" id="GO:0003729">
    <property type="term" value="F:mRNA binding"/>
    <property type="evidence" value="ECO:0007669"/>
    <property type="project" value="TreeGrafter"/>
</dbReference>
<dbReference type="EMBL" id="LR877145">
    <property type="protein sequence ID" value="CAD2213223.1"/>
    <property type="molecule type" value="Genomic_DNA"/>
</dbReference>
<dbReference type="SMART" id="SM00543">
    <property type="entry name" value="MIF4G"/>
    <property type="match status" value="1"/>
</dbReference>
<sequence>MLFNHKPQVKEEKPKNQMTVADILAFRDTWTDIPYEGFSLKQVIHQHKLEKQRKAMVPKLKKSENGFRIRKPEELNDAEKNLRAIQSSLNKLTEQNFDTMVAEMCEYDRANGYHLIYDSVVVRGAVHIIFSKAVAEPVFSPLYARWCVSLSNYEKELYAQSLKEPNGELAKKVAICDEEAKRTGTDERMRLKVVNADSVRFAIIAKCQEFYSQFMQQSVPEDSDAAERLRKQNMSNIKFVGELYLNDLVSTSVITLICCGSVGIPTNGNAACRPVTDIDLELVISLLNVVGKRYEELCKSDDKQRVWSEIEKYAADEKVSKRIHYLLQNMIDWRKEGWKEKNTAPLASSSANTEPHHNRNNNNNNNYNHNNNNMQRNMQSSNSLQQLDGARGRFIEPRTINTEVNEELLGELSDEELKSFNLAQPPKSITPAIEDAIIRAAQAYTDGDDSLKATITQCFPDDDLVTACMATVYIIAKKIVKVSDEKLRATLTKCIFNTKIWDESHISRGYSWCLAEAITCNLREDYPHAYIRFAALVSKTRCLTLAQATRQVIIRTANYLEALLVPLEGDEGEWEEGFLDAWGEFLTAWTKNRPNEVKEEDLLDAIGSSRAKTIFKDVMPDFIDELMQSKIITNGVLKRWAKKNFDKKDKVQTLFDYLAEFNPDVIPQ</sequence>
<dbReference type="SUPFAM" id="SSF48371">
    <property type="entry name" value="ARM repeat"/>
    <property type="match status" value="1"/>
</dbReference>
<dbReference type="PANTHER" id="PTHR23253:SF9">
    <property type="entry name" value="EUKARYOTIC TRANSLATION INITIATION FACTOR 4 GAMMA 2"/>
    <property type="match status" value="1"/>
</dbReference>
<evidence type="ECO:0000256" key="1">
    <source>
        <dbReference type="ARBA" id="ARBA00005775"/>
    </source>
</evidence>
<evidence type="ECO:0000313" key="6">
    <source>
        <dbReference type="EMBL" id="CAD2213223.1"/>
    </source>
</evidence>
<organism evidence="6 7">
    <name type="scientific">Angomonas deanei</name>
    <dbReference type="NCBI Taxonomy" id="59799"/>
    <lineage>
        <taxon>Eukaryota</taxon>
        <taxon>Discoba</taxon>
        <taxon>Euglenozoa</taxon>
        <taxon>Kinetoplastea</taxon>
        <taxon>Metakinetoplastina</taxon>
        <taxon>Trypanosomatida</taxon>
        <taxon>Trypanosomatidae</taxon>
        <taxon>Strigomonadinae</taxon>
        <taxon>Angomonas</taxon>
    </lineage>
</organism>
<feature type="region of interest" description="Disordered" evidence="4">
    <location>
        <begin position="342"/>
        <end position="384"/>
    </location>
</feature>
<dbReference type="AlphaFoldDB" id="A0A7G2C3B5"/>
<proteinExistence type="inferred from homology"/>
<dbReference type="VEuPathDB" id="TriTrypDB:ADEAN_000066000"/>
<protein>
    <submittedName>
        <fullName evidence="6">MIF4G domain containing protein, putative</fullName>
    </submittedName>
</protein>
<accession>A0A7G2C3B5</accession>
<dbReference type="InterPro" id="IPR016024">
    <property type="entry name" value="ARM-type_fold"/>
</dbReference>
<evidence type="ECO:0000256" key="4">
    <source>
        <dbReference type="SAM" id="MobiDB-lite"/>
    </source>
</evidence>
<dbReference type="GO" id="GO:0016281">
    <property type="term" value="C:eukaryotic translation initiation factor 4F complex"/>
    <property type="evidence" value="ECO:0007669"/>
    <property type="project" value="TreeGrafter"/>
</dbReference>